<evidence type="ECO:0000256" key="1">
    <source>
        <dbReference type="SAM" id="Phobius"/>
    </source>
</evidence>
<dbReference type="EMBL" id="LLXH01000045">
    <property type="protein sequence ID" value="PKC74646.1"/>
    <property type="molecule type" value="Genomic_DNA"/>
</dbReference>
<dbReference type="VEuPathDB" id="FungiDB:RhiirA1_449716"/>
<evidence type="ECO:0000313" key="3">
    <source>
        <dbReference type="Proteomes" id="UP000232688"/>
    </source>
</evidence>
<name>A0A2N0SGG2_9GLOM</name>
<protein>
    <submittedName>
        <fullName evidence="2">Uncharacterized protein</fullName>
    </submittedName>
</protein>
<dbReference type="Proteomes" id="UP000232688">
    <property type="component" value="Unassembled WGS sequence"/>
</dbReference>
<evidence type="ECO:0000313" key="2">
    <source>
        <dbReference type="EMBL" id="PKC74646.1"/>
    </source>
</evidence>
<reference evidence="2 3" key="1">
    <citation type="submission" date="2017-10" db="EMBL/GenBank/DDBJ databases">
        <title>Extensive intraspecific genome diversity in a model arbuscular mycorrhizal fungus.</title>
        <authorList>
            <person name="Chen E.C.H."/>
            <person name="Morin E."/>
            <person name="Baudet D."/>
            <person name="Noel J."/>
            <person name="Ndikumana S."/>
            <person name="Charron P."/>
            <person name="St-Onge C."/>
            <person name="Giorgi J."/>
            <person name="Grigoriev I.V."/>
            <person name="Roux C."/>
            <person name="Martin F.M."/>
            <person name="Corradi N."/>
        </authorList>
    </citation>
    <scope>NUCLEOTIDE SEQUENCE [LARGE SCALE GENOMIC DNA]</scope>
    <source>
        <strain evidence="2 3">A1</strain>
    </source>
</reference>
<keyword evidence="1" id="KW-1133">Transmembrane helix</keyword>
<dbReference type="AlphaFoldDB" id="A0A2N0SGG2"/>
<gene>
    <name evidence="2" type="ORF">RhiirA1_449716</name>
</gene>
<accession>A0A2N0SGG2</accession>
<comment type="caution">
    <text evidence="2">The sequence shown here is derived from an EMBL/GenBank/DDBJ whole genome shotgun (WGS) entry which is preliminary data.</text>
</comment>
<keyword evidence="1" id="KW-0472">Membrane</keyword>
<keyword evidence="1" id="KW-0812">Transmembrane</keyword>
<sequence>MSIYKSKRENCSTEKVSSNFRDTSSSVLSFSLSISRTRNFGGSFEYGILMARRHMTWMCRISVRNWPQVFLFLNNPEHVEQGNQIQHEALIQFPRLQFRYETNFPGTSATWIPDSQMSLSFRPISVPSAFGLGYASMLDSQRWTDIWAFFGFSGFFFVKQYLGVDQ</sequence>
<feature type="transmembrane region" description="Helical" evidence="1">
    <location>
        <begin position="146"/>
        <end position="164"/>
    </location>
</feature>
<organism evidence="2 3">
    <name type="scientific">Rhizophagus irregularis</name>
    <dbReference type="NCBI Taxonomy" id="588596"/>
    <lineage>
        <taxon>Eukaryota</taxon>
        <taxon>Fungi</taxon>
        <taxon>Fungi incertae sedis</taxon>
        <taxon>Mucoromycota</taxon>
        <taxon>Glomeromycotina</taxon>
        <taxon>Glomeromycetes</taxon>
        <taxon>Glomerales</taxon>
        <taxon>Glomeraceae</taxon>
        <taxon>Rhizophagus</taxon>
    </lineage>
</organism>
<proteinExistence type="predicted"/>
<reference evidence="2 3" key="2">
    <citation type="submission" date="2017-10" db="EMBL/GenBank/DDBJ databases">
        <title>Genome analyses suggest a sexual origin of heterokaryosis in a supposedly ancient asexual fungus.</title>
        <authorList>
            <person name="Corradi N."/>
            <person name="Sedzielewska K."/>
            <person name="Noel J."/>
            <person name="Charron P."/>
            <person name="Farinelli L."/>
            <person name="Marton T."/>
            <person name="Kruger M."/>
            <person name="Pelin A."/>
            <person name="Brachmann A."/>
            <person name="Corradi N."/>
        </authorList>
    </citation>
    <scope>NUCLEOTIDE SEQUENCE [LARGE SCALE GENOMIC DNA]</scope>
    <source>
        <strain evidence="2 3">A1</strain>
    </source>
</reference>